<accession>A0A0C3F4U0</accession>
<protein>
    <recommendedName>
        <fullName evidence="3">Reverse transcriptase zinc-binding domain-containing protein</fullName>
    </recommendedName>
</protein>
<proteinExistence type="predicted"/>
<reference evidence="1 2" key="1">
    <citation type="submission" date="2014-04" db="EMBL/GenBank/DDBJ databases">
        <authorList>
            <consortium name="DOE Joint Genome Institute"/>
            <person name="Kuo A."/>
            <person name="Tarkka M."/>
            <person name="Buscot F."/>
            <person name="Kohler A."/>
            <person name="Nagy L.G."/>
            <person name="Floudas D."/>
            <person name="Copeland A."/>
            <person name="Barry K.W."/>
            <person name="Cichocki N."/>
            <person name="Veneault-Fourrey C."/>
            <person name="LaButti K."/>
            <person name="Lindquist E.A."/>
            <person name="Lipzen A."/>
            <person name="Lundell T."/>
            <person name="Morin E."/>
            <person name="Murat C."/>
            <person name="Sun H."/>
            <person name="Tunlid A."/>
            <person name="Henrissat B."/>
            <person name="Grigoriev I.V."/>
            <person name="Hibbett D.S."/>
            <person name="Martin F."/>
            <person name="Nordberg H.P."/>
            <person name="Cantor M.N."/>
            <person name="Hua S.X."/>
        </authorList>
    </citation>
    <scope>NUCLEOTIDE SEQUENCE [LARGE SCALE GENOMIC DNA]</scope>
    <source>
        <strain evidence="1 2">F 1598</strain>
    </source>
</reference>
<evidence type="ECO:0000313" key="2">
    <source>
        <dbReference type="Proteomes" id="UP000054166"/>
    </source>
</evidence>
<name>A0A0C3F4U0_PILCF</name>
<feature type="non-terminal residue" evidence="1">
    <location>
        <position position="1"/>
    </location>
</feature>
<dbReference type="HOGENOM" id="CLU_181933_0_0_1"/>
<organism evidence="1 2">
    <name type="scientific">Piloderma croceum (strain F 1598)</name>
    <dbReference type="NCBI Taxonomy" id="765440"/>
    <lineage>
        <taxon>Eukaryota</taxon>
        <taxon>Fungi</taxon>
        <taxon>Dikarya</taxon>
        <taxon>Basidiomycota</taxon>
        <taxon>Agaricomycotina</taxon>
        <taxon>Agaricomycetes</taxon>
        <taxon>Agaricomycetidae</taxon>
        <taxon>Atheliales</taxon>
        <taxon>Atheliaceae</taxon>
        <taxon>Piloderma</taxon>
    </lineage>
</organism>
<dbReference type="InParanoid" id="A0A0C3F4U0"/>
<evidence type="ECO:0008006" key="3">
    <source>
        <dbReference type="Google" id="ProtNLM"/>
    </source>
</evidence>
<sequence>DFSKTYHSFIWKSLHSTHKIGTYWTQILEFEQRERCAKCEATEDLKHIILQCDIPGQKTVWRNVKQLWLKKHESW</sequence>
<dbReference type="Proteomes" id="UP000054166">
    <property type="component" value="Unassembled WGS sequence"/>
</dbReference>
<keyword evidence="2" id="KW-1185">Reference proteome</keyword>
<feature type="non-terminal residue" evidence="1">
    <location>
        <position position="75"/>
    </location>
</feature>
<dbReference type="OrthoDB" id="2752996at2759"/>
<dbReference type="AlphaFoldDB" id="A0A0C3F4U0"/>
<evidence type="ECO:0000313" key="1">
    <source>
        <dbReference type="EMBL" id="KIM79700.1"/>
    </source>
</evidence>
<dbReference type="EMBL" id="KN833008">
    <property type="protein sequence ID" value="KIM79700.1"/>
    <property type="molecule type" value="Genomic_DNA"/>
</dbReference>
<reference evidence="2" key="2">
    <citation type="submission" date="2015-01" db="EMBL/GenBank/DDBJ databases">
        <title>Evolutionary Origins and Diversification of the Mycorrhizal Mutualists.</title>
        <authorList>
            <consortium name="DOE Joint Genome Institute"/>
            <consortium name="Mycorrhizal Genomics Consortium"/>
            <person name="Kohler A."/>
            <person name="Kuo A."/>
            <person name="Nagy L.G."/>
            <person name="Floudas D."/>
            <person name="Copeland A."/>
            <person name="Barry K.W."/>
            <person name="Cichocki N."/>
            <person name="Veneault-Fourrey C."/>
            <person name="LaButti K."/>
            <person name="Lindquist E.A."/>
            <person name="Lipzen A."/>
            <person name="Lundell T."/>
            <person name="Morin E."/>
            <person name="Murat C."/>
            <person name="Riley R."/>
            <person name="Ohm R."/>
            <person name="Sun H."/>
            <person name="Tunlid A."/>
            <person name="Henrissat B."/>
            <person name="Grigoriev I.V."/>
            <person name="Hibbett D.S."/>
            <person name="Martin F."/>
        </authorList>
    </citation>
    <scope>NUCLEOTIDE SEQUENCE [LARGE SCALE GENOMIC DNA]</scope>
    <source>
        <strain evidence="2">F 1598</strain>
    </source>
</reference>
<gene>
    <name evidence="1" type="ORF">PILCRDRAFT_25800</name>
</gene>